<proteinExistence type="predicted"/>
<name>A0ABQ5QF37_9BACT</name>
<protein>
    <submittedName>
        <fullName evidence="1">Uncharacterized protein</fullName>
    </submittedName>
</protein>
<evidence type="ECO:0000313" key="2">
    <source>
        <dbReference type="Proteomes" id="UP001165069"/>
    </source>
</evidence>
<reference evidence="1 2" key="1">
    <citation type="journal article" date="2023" name="Antonie Van Leeuwenhoek">
        <title>Mesoterricola silvestris gen. nov., sp. nov., Mesoterricola sediminis sp. nov., Geothrix oryzae sp. nov., Geothrix edaphica sp. nov., Geothrix rubra sp. nov., and Geothrix limicola sp. nov., six novel members of Acidobacteriota isolated from soils.</title>
        <authorList>
            <person name="Itoh H."/>
            <person name="Sugisawa Y."/>
            <person name="Mise K."/>
            <person name="Xu Z."/>
            <person name="Kuniyasu M."/>
            <person name="Ushijima N."/>
            <person name="Kawano K."/>
            <person name="Kobayashi E."/>
            <person name="Shiratori Y."/>
            <person name="Masuda Y."/>
            <person name="Senoo K."/>
        </authorList>
    </citation>
    <scope>NUCLEOTIDE SEQUENCE [LARGE SCALE GENOMIC DNA]</scope>
    <source>
        <strain evidence="1 2">Red804</strain>
    </source>
</reference>
<evidence type="ECO:0000313" key="1">
    <source>
        <dbReference type="EMBL" id="GLH72956.1"/>
    </source>
</evidence>
<dbReference type="EMBL" id="BSDE01000002">
    <property type="protein sequence ID" value="GLH72956.1"/>
    <property type="molecule type" value="Genomic_DNA"/>
</dbReference>
<organism evidence="1 2">
    <name type="scientific">Geothrix limicola</name>
    <dbReference type="NCBI Taxonomy" id="2927978"/>
    <lineage>
        <taxon>Bacteria</taxon>
        <taxon>Pseudomonadati</taxon>
        <taxon>Acidobacteriota</taxon>
        <taxon>Holophagae</taxon>
        <taxon>Holophagales</taxon>
        <taxon>Holophagaceae</taxon>
        <taxon>Geothrix</taxon>
    </lineage>
</organism>
<keyword evidence="2" id="KW-1185">Reference proteome</keyword>
<dbReference type="RefSeq" id="WP_285573287.1">
    <property type="nucleotide sequence ID" value="NZ_BSDE01000002.1"/>
</dbReference>
<gene>
    <name evidence="1" type="ORF">GETHLI_14580</name>
</gene>
<sequence>MKSLNEIPTPNLVWRRSTSTPPDFELLGNAGAYATLTFLEETGILAKVRTSEGSWTLKHLGVLAPVVTLRAEGEKTNLATFHPHALRHGKLQFEDGAVFDWTWNHGSETGGTFMDPGGTPLVRLHAHPGKDLNTAPGLEECDVDLNLGSFARRRHALLAAFGWYLILFDHLKERDAVAAETALRL</sequence>
<comment type="caution">
    <text evidence="1">The sequence shown here is derived from an EMBL/GenBank/DDBJ whole genome shotgun (WGS) entry which is preliminary data.</text>
</comment>
<accession>A0ABQ5QF37</accession>
<dbReference type="Proteomes" id="UP001165069">
    <property type="component" value="Unassembled WGS sequence"/>
</dbReference>